<reference evidence="11" key="2">
    <citation type="submission" date="2025-09" db="UniProtKB">
        <authorList>
            <consortium name="Ensembl"/>
        </authorList>
    </citation>
    <scope>IDENTIFICATION</scope>
</reference>
<keyword evidence="12" id="KW-1185">Reference proteome</keyword>
<evidence type="ECO:0000259" key="10">
    <source>
        <dbReference type="PROSITE" id="PS50998"/>
    </source>
</evidence>
<organism evidence="11 12">
    <name type="scientific">Paramormyrops kingsleyae</name>
    <dbReference type="NCBI Taxonomy" id="1676925"/>
    <lineage>
        <taxon>Eukaryota</taxon>
        <taxon>Metazoa</taxon>
        <taxon>Chordata</taxon>
        <taxon>Craniata</taxon>
        <taxon>Vertebrata</taxon>
        <taxon>Euteleostomi</taxon>
        <taxon>Actinopterygii</taxon>
        <taxon>Neopterygii</taxon>
        <taxon>Teleostei</taxon>
        <taxon>Osteoglossocephala</taxon>
        <taxon>Osteoglossomorpha</taxon>
        <taxon>Osteoglossiformes</taxon>
        <taxon>Mormyridae</taxon>
        <taxon>Paramormyrops</taxon>
    </lineage>
</organism>
<dbReference type="GeneTree" id="ENSGT00940000157694"/>
<dbReference type="InterPro" id="IPR001881">
    <property type="entry name" value="EGF-like_Ca-bd_dom"/>
</dbReference>
<feature type="disulfide bond" evidence="8">
    <location>
        <begin position="102"/>
        <end position="111"/>
    </location>
</feature>
<sequence>CHTNHHLVTLSVSVESPRDASAVLVRPKRANSFLFEEFLQGNLERECMEERCTYEEAREVFENDQKAQAFWTVYYDGDQCQSNPCLHGATCTDKIGGYNCTCTELYQGVNCERELICLMDSALMSTRH</sequence>
<evidence type="ECO:0000256" key="6">
    <source>
        <dbReference type="ARBA" id="ARBA00023157"/>
    </source>
</evidence>
<evidence type="ECO:0008006" key="13">
    <source>
        <dbReference type="Google" id="ProtNLM"/>
    </source>
</evidence>
<evidence type="ECO:0000313" key="12">
    <source>
        <dbReference type="Proteomes" id="UP000261540"/>
    </source>
</evidence>
<evidence type="ECO:0000256" key="2">
    <source>
        <dbReference type="ARBA" id="ARBA00022479"/>
    </source>
</evidence>
<dbReference type="SMART" id="SM00181">
    <property type="entry name" value="EGF"/>
    <property type="match status" value="1"/>
</dbReference>
<dbReference type="Ensembl" id="ENSPKIT00000008541.1">
    <property type="protein sequence ID" value="ENSPKIP00000027770.1"/>
    <property type="gene ID" value="ENSPKIG00000009688.1"/>
</dbReference>
<dbReference type="SMART" id="SM00179">
    <property type="entry name" value="EGF_CA"/>
    <property type="match status" value="1"/>
</dbReference>
<evidence type="ECO:0000256" key="7">
    <source>
        <dbReference type="ARBA" id="ARBA00023180"/>
    </source>
</evidence>
<dbReference type="InterPro" id="IPR000294">
    <property type="entry name" value="GLA_domain"/>
</dbReference>
<evidence type="ECO:0000256" key="5">
    <source>
        <dbReference type="ARBA" id="ARBA00022837"/>
    </source>
</evidence>
<evidence type="ECO:0000259" key="9">
    <source>
        <dbReference type="PROSITE" id="PS50026"/>
    </source>
</evidence>
<dbReference type="Proteomes" id="UP000261540">
    <property type="component" value="Unplaced"/>
</dbReference>
<comment type="subcellular location">
    <subcellularLocation>
        <location evidence="1">Secreted</location>
    </subcellularLocation>
</comment>
<feature type="domain" description="Gla" evidence="10">
    <location>
        <begin position="30"/>
        <end position="76"/>
    </location>
</feature>
<dbReference type="InterPro" id="IPR018097">
    <property type="entry name" value="EGF_Ca-bd_CS"/>
</dbReference>
<keyword evidence="6 8" id="KW-1015">Disulfide bond</keyword>
<dbReference type="InterPro" id="IPR050442">
    <property type="entry name" value="Peptidase_S1_coag_factors"/>
</dbReference>
<evidence type="ECO:0000256" key="4">
    <source>
        <dbReference type="ARBA" id="ARBA00022536"/>
    </source>
</evidence>
<keyword evidence="3" id="KW-0964">Secreted</keyword>
<dbReference type="PROSITE" id="PS50998">
    <property type="entry name" value="GLA_2"/>
    <property type="match status" value="1"/>
</dbReference>
<dbReference type="FunFam" id="2.10.25.10:FF:000162">
    <property type="entry name" value="Coagulation factor X (Predicted)"/>
    <property type="match status" value="1"/>
</dbReference>
<evidence type="ECO:0000313" key="11">
    <source>
        <dbReference type="Ensembl" id="ENSPKIP00000027770.1"/>
    </source>
</evidence>
<evidence type="ECO:0000256" key="3">
    <source>
        <dbReference type="ARBA" id="ARBA00022525"/>
    </source>
</evidence>
<name>A0A3B3SC30_9TELE</name>
<accession>A0A3B3SC30</accession>
<protein>
    <recommendedName>
        <fullName evidence="13">Coagulation factor IXa heavy chain</fullName>
    </recommendedName>
</protein>
<dbReference type="SUPFAM" id="SSF57630">
    <property type="entry name" value="GLA-domain"/>
    <property type="match status" value="1"/>
</dbReference>
<dbReference type="CDD" id="cd00054">
    <property type="entry name" value="EGF_CA"/>
    <property type="match status" value="1"/>
</dbReference>
<dbReference type="InterPro" id="IPR000742">
    <property type="entry name" value="EGF"/>
</dbReference>
<dbReference type="SUPFAM" id="SSF57196">
    <property type="entry name" value="EGF/Laminin"/>
    <property type="match status" value="1"/>
</dbReference>
<dbReference type="InterPro" id="IPR017857">
    <property type="entry name" value="Coagulation_fac-like_Gla_dom"/>
</dbReference>
<dbReference type="Gene3D" id="2.10.25.10">
    <property type="entry name" value="Laminin"/>
    <property type="match status" value="1"/>
</dbReference>
<keyword evidence="7" id="KW-0325">Glycoprotein</keyword>
<dbReference type="AlphaFoldDB" id="A0A3B3SC30"/>
<comment type="caution">
    <text evidence="8">Lacks conserved residue(s) required for the propagation of feature annotation.</text>
</comment>
<evidence type="ECO:0000256" key="1">
    <source>
        <dbReference type="ARBA" id="ARBA00004613"/>
    </source>
</evidence>
<dbReference type="SMART" id="SM00069">
    <property type="entry name" value="GLA"/>
    <property type="match status" value="1"/>
</dbReference>
<dbReference type="PROSITE" id="PS00010">
    <property type="entry name" value="ASX_HYDROXYL"/>
    <property type="match status" value="1"/>
</dbReference>
<feature type="domain" description="EGF-like" evidence="9">
    <location>
        <begin position="76"/>
        <end position="112"/>
    </location>
</feature>
<reference evidence="11" key="1">
    <citation type="submission" date="2025-08" db="UniProtKB">
        <authorList>
            <consortium name="Ensembl"/>
        </authorList>
    </citation>
    <scope>IDENTIFICATION</scope>
</reference>
<dbReference type="Gene3D" id="4.10.740.10">
    <property type="entry name" value="Coagulation Factor IX"/>
    <property type="match status" value="1"/>
</dbReference>
<dbReference type="Pfam" id="PF00008">
    <property type="entry name" value="EGF"/>
    <property type="match status" value="1"/>
</dbReference>
<dbReference type="STRING" id="1676925.ENSPKIP00000027770"/>
<keyword evidence="2" id="KW-0301">Gamma-carboxyglutamic acid</keyword>
<dbReference type="GO" id="GO:0005615">
    <property type="term" value="C:extracellular space"/>
    <property type="evidence" value="ECO:0007669"/>
    <property type="project" value="TreeGrafter"/>
</dbReference>
<dbReference type="GO" id="GO:0005509">
    <property type="term" value="F:calcium ion binding"/>
    <property type="evidence" value="ECO:0007669"/>
    <property type="project" value="InterPro"/>
</dbReference>
<dbReference type="PANTHER" id="PTHR24278:SF35">
    <property type="entry name" value="PROTEIN Z, VITAMIN K-DEPENDENT PLASMA GLYCOPROTEIN B"/>
    <property type="match status" value="1"/>
</dbReference>
<evidence type="ECO:0000256" key="8">
    <source>
        <dbReference type="PROSITE-ProRule" id="PRU00076"/>
    </source>
</evidence>
<keyword evidence="4 8" id="KW-0245">EGF-like domain</keyword>
<dbReference type="FunFam" id="4.10.740.10:FF:000001">
    <property type="entry name" value="vitamin K-dependent protein S"/>
    <property type="match status" value="1"/>
</dbReference>
<dbReference type="PANTHER" id="PTHR24278">
    <property type="entry name" value="COAGULATION FACTOR"/>
    <property type="match status" value="1"/>
</dbReference>
<dbReference type="Pfam" id="PF00594">
    <property type="entry name" value="Gla"/>
    <property type="match status" value="1"/>
</dbReference>
<dbReference type="PROSITE" id="PS01187">
    <property type="entry name" value="EGF_CA"/>
    <property type="match status" value="1"/>
</dbReference>
<keyword evidence="5" id="KW-0106">Calcium</keyword>
<dbReference type="InterPro" id="IPR035972">
    <property type="entry name" value="GLA-like_dom_SF"/>
</dbReference>
<dbReference type="PRINTS" id="PR00010">
    <property type="entry name" value="EGFBLOOD"/>
</dbReference>
<dbReference type="PROSITE" id="PS00011">
    <property type="entry name" value="GLA_1"/>
    <property type="match status" value="1"/>
</dbReference>
<proteinExistence type="predicted"/>
<dbReference type="PROSITE" id="PS50026">
    <property type="entry name" value="EGF_3"/>
    <property type="match status" value="1"/>
</dbReference>
<dbReference type="PRINTS" id="PR00001">
    <property type="entry name" value="GLABLOOD"/>
</dbReference>
<dbReference type="InterPro" id="IPR000152">
    <property type="entry name" value="EGF-type_Asp/Asn_hydroxyl_site"/>
</dbReference>
<dbReference type="PROSITE" id="PS00022">
    <property type="entry name" value="EGF_1"/>
    <property type="match status" value="1"/>
</dbReference>